<evidence type="ECO:0000313" key="4">
    <source>
        <dbReference type="Proteomes" id="UP000813461"/>
    </source>
</evidence>
<evidence type="ECO:0000256" key="2">
    <source>
        <dbReference type="SAM" id="Phobius"/>
    </source>
</evidence>
<feature type="transmembrane region" description="Helical" evidence="2">
    <location>
        <begin position="669"/>
        <end position="689"/>
    </location>
</feature>
<keyword evidence="2" id="KW-1133">Transmembrane helix</keyword>
<proteinExistence type="predicted"/>
<reference evidence="3" key="1">
    <citation type="journal article" date="2021" name="Nat. Commun.">
        <title>Genetic determinants of endophytism in the Arabidopsis root mycobiome.</title>
        <authorList>
            <person name="Mesny F."/>
            <person name="Miyauchi S."/>
            <person name="Thiergart T."/>
            <person name="Pickel B."/>
            <person name="Atanasova L."/>
            <person name="Karlsson M."/>
            <person name="Huettel B."/>
            <person name="Barry K.W."/>
            <person name="Haridas S."/>
            <person name="Chen C."/>
            <person name="Bauer D."/>
            <person name="Andreopoulos W."/>
            <person name="Pangilinan J."/>
            <person name="LaButti K."/>
            <person name="Riley R."/>
            <person name="Lipzen A."/>
            <person name="Clum A."/>
            <person name="Drula E."/>
            <person name="Henrissat B."/>
            <person name="Kohler A."/>
            <person name="Grigoriev I.V."/>
            <person name="Martin F.M."/>
            <person name="Hacquard S."/>
        </authorList>
    </citation>
    <scope>NUCLEOTIDE SEQUENCE</scope>
    <source>
        <strain evidence="3">MPI-SDFR-AT-0120</strain>
    </source>
</reference>
<gene>
    <name evidence="3" type="ORF">FB567DRAFT_512389</name>
</gene>
<feature type="transmembrane region" description="Helical" evidence="2">
    <location>
        <begin position="911"/>
        <end position="934"/>
    </location>
</feature>
<dbReference type="PANTHER" id="PTHR37544:SF3">
    <property type="entry name" value="SPRAY"/>
    <property type="match status" value="1"/>
</dbReference>
<feature type="region of interest" description="Disordered" evidence="1">
    <location>
        <begin position="1504"/>
        <end position="1527"/>
    </location>
</feature>
<name>A0A8K0RIZ0_9PLEO</name>
<feature type="transmembrane region" description="Helical" evidence="2">
    <location>
        <begin position="138"/>
        <end position="161"/>
    </location>
</feature>
<keyword evidence="4" id="KW-1185">Reference proteome</keyword>
<feature type="transmembrane region" description="Helical" evidence="2">
    <location>
        <begin position="249"/>
        <end position="272"/>
    </location>
</feature>
<evidence type="ECO:0000313" key="3">
    <source>
        <dbReference type="EMBL" id="KAH7095344.1"/>
    </source>
</evidence>
<dbReference type="Pfam" id="PF11915">
    <property type="entry name" value="DUF3433"/>
    <property type="match status" value="2"/>
</dbReference>
<dbReference type="EMBL" id="JAGMVJ010000001">
    <property type="protein sequence ID" value="KAH7095344.1"/>
    <property type="molecule type" value="Genomic_DNA"/>
</dbReference>
<feature type="compositionally biased region" description="Low complexity" evidence="1">
    <location>
        <begin position="98"/>
        <end position="109"/>
    </location>
</feature>
<feature type="compositionally biased region" description="Acidic residues" evidence="1">
    <location>
        <begin position="1504"/>
        <end position="1517"/>
    </location>
</feature>
<dbReference type="InterPro" id="IPR021840">
    <property type="entry name" value="DUF3433"/>
</dbReference>
<feature type="transmembrane region" description="Helical" evidence="2">
    <location>
        <begin position="837"/>
        <end position="862"/>
    </location>
</feature>
<feature type="region of interest" description="Disordered" evidence="1">
    <location>
        <begin position="757"/>
        <end position="779"/>
    </location>
</feature>
<feature type="compositionally biased region" description="Basic and acidic residues" evidence="1">
    <location>
        <begin position="112"/>
        <end position="124"/>
    </location>
</feature>
<sequence length="1541" mass="172006">MSHAASNVPEHPAHRFSWMTLPNKDDDDEHKFARGANDNDQISQPPSPIFRPHSQVTPSEIELELRPSPFPPPQDESSNLLDDSPALHQNSPIYSERASSQTSQTAKTATRVRREETDTDIPEERSGNWQPYTLRRPFLLTLALVSLSLAITLAVLCWYSAKNNGLGNDDGSTGLLFGWRYTPTLIAVLFTQALVATAEDVKRTEAFARMACSTPAMAKFTLSYIPRVWWKSIFDGVSRRRNGGYNGRTLAFSSLAAGLSILLVSTFSSSALTAKDVILQNDVSLQRYTTSNNGSIALVPRRETYLHTISGFLYNASTSIWTSPSHVILPLRPLASPHNAEVFPDGVLQAETKVMQLESGCTPMRMGAKTLLNISFSQPGDADCAKGCYSTSKGFKLRSDDGCEVQLQSRILREESTNGRNGIEVLQDNLYTAGGVLWTNMSSSYISWQDLMDTHGSTPPIEAGEQHTPTQWRRIFIYGLSEQCRGRDLLLVTPPWASNIIPLKESEAEWQARYWQNVTARAEVCTPKYYEADMPVKVTTTNGISSVELDKSAFLARRKPLSSDGLDFGSLDDASFRGPWRKYTSLPTSSLGESAYFEGVTMLLGQKYGRNASNMLVNETLGNEAGAFRSRSFNELVLSSLVEADTPMLENVSGQLTVTTSRVLVVTEVAITLAVLFLLAACYASILLWSMATDRRPLRLQTDPSTATGVISLFTLKSMLARQLQLYDRGQSGSVGDAIEHSRYTVRAGTISDINQADAGKHASPPVSRAKKHWPWKDTDSTKPKYRKSWKLGMLRERWLILLFVILVALAITLLVLRKYAIEQRLYRTAFVYQVNLGLFNTTFSPNSLVAAIIAVAVGLFWDGLDKPLRKLQPYLAMSNAPSTSSKGVSLSYEAAYWVWASTKAARRKHWVLCLVTIGTTLSQILVIAMAAIFERQAIVQNLTESDVLGFPVPILEPRLKPINFGAGYNWRPFQFDETLIEVTQADWLFRALDEITLKTNPPKWTKDEWAFTPVRFDALPNSTVTQKTGSKNEDEQKSALVTSPMNVSITTSALRARLDCRISQVPLTDWLDRAEDVYPDRTREKLDGYVLPATLFDDKPYKTPVFTVPRRIACCTNGTSTGNHSVIAYWSSTATYTEPRPAEEVDLNGPLNLKVPQIWAPNFTIKWIRGPTSSTTISAQDNKLNHVTSRVGYEDATLLYFLEEPKMALLNCLPVIERANASITLARSTGEILGAEMLSEPQLAAEAWDYAWDAVYPKPSSNDTNFNVSYGPLFLTQLLNAPHLVLPQQYPNWLVYNGSVEDLSIERFAIRDLEHGLNMDFMSYANYYLADKDPALLLDPTRLLEHSQTTFQTFFKHFVTSGTTDKGTGKVRSAVYDDVRSYSNRGNWTAWSMSERIEILTMNETATRLSLAIIFILIVILIVVFVALRTVYPSDSLQHRVECLADVLLMIAGSDEIVHMVHERGVDGIEKSGVMTKLGWFRDKRGVVRWGIELVGGDVEWVDGPDEDEDGDESKDEEAVPKGQRKRSMLTRSIAWAKFW</sequence>
<feature type="transmembrane region" description="Helical" evidence="2">
    <location>
        <begin position="1410"/>
        <end position="1433"/>
    </location>
</feature>
<dbReference type="Proteomes" id="UP000813461">
    <property type="component" value="Unassembled WGS sequence"/>
</dbReference>
<organism evidence="3 4">
    <name type="scientific">Paraphoma chrysanthemicola</name>
    <dbReference type="NCBI Taxonomy" id="798071"/>
    <lineage>
        <taxon>Eukaryota</taxon>
        <taxon>Fungi</taxon>
        <taxon>Dikarya</taxon>
        <taxon>Ascomycota</taxon>
        <taxon>Pezizomycotina</taxon>
        <taxon>Dothideomycetes</taxon>
        <taxon>Pleosporomycetidae</taxon>
        <taxon>Pleosporales</taxon>
        <taxon>Pleosporineae</taxon>
        <taxon>Phaeosphaeriaceae</taxon>
        <taxon>Paraphoma</taxon>
    </lineage>
</organism>
<feature type="transmembrane region" description="Helical" evidence="2">
    <location>
        <begin position="181"/>
        <end position="201"/>
    </location>
</feature>
<feature type="transmembrane region" description="Helical" evidence="2">
    <location>
        <begin position="799"/>
        <end position="817"/>
    </location>
</feature>
<protein>
    <submittedName>
        <fullName evidence="3">Uncharacterized protein</fullName>
    </submittedName>
</protein>
<keyword evidence="2" id="KW-0812">Transmembrane</keyword>
<dbReference type="PANTHER" id="PTHR37544">
    <property type="entry name" value="SPRAY-RELATED"/>
    <property type="match status" value="1"/>
</dbReference>
<evidence type="ECO:0000256" key="1">
    <source>
        <dbReference type="SAM" id="MobiDB-lite"/>
    </source>
</evidence>
<dbReference type="OrthoDB" id="3248909at2759"/>
<keyword evidence="2" id="KW-0472">Membrane</keyword>
<feature type="compositionally biased region" description="Polar residues" evidence="1">
    <location>
        <begin position="75"/>
        <end position="93"/>
    </location>
</feature>
<accession>A0A8K0RIZ0</accession>
<comment type="caution">
    <text evidence="3">The sequence shown here is derived from an EMBL/GenBank/DDBJ whole genome shotgun (WGS) entry which is preliminary data.</text>
</comment>
<feature type="region of interest" description="Disordered" evidence="1">
    <location>
        <begin position="1"/>
        <end position="124"/>
    </location>
</feature>